<dbReference type="KEGG" id="cpas:Clopa_2542"/>
<dbReference type="STRING" id="86416.Clopa_2542"/>
<name>R4K2R5_CLOPA</name>
<dbReference type="HOGENOM" id="CLU_205110_0_0_9"/>
<proteinExistence type="predicted"/>
<dbReference type="EMBL" id="CP003261">
    <property type="protein sequence ID" value="AGK97402.1"/>
    <property type="molecule type" value="Genomic_DNA"/>
</dbReference>
<evidence type="ECO:0000313" key="2">
    <source>
        <dbReference type="Proteomes" id="UP000013523"/>
    </source>
</evidence>
<reference evidence="1 2" key="1">
    <citation type="submission" date="2012-01" db="EMBL/GenBank/DDBJ databases">
        <title>Complete sequence of chromosome of Clostridium pasteurianum BC1.</title>
        <authorList>
            <consortium name="US DOE Joint Genome Institute"/>
            <person name="Lucas S."/>
            <person name="Han J."/>
            <person name="Lapidus A."/>
            <person name="Cheng J.-F."/>
            <person name="Goodwin L."/>
            <person name="Pitluck S."/>
            <person name="Peters L."/>
            <person name="Mikhailova N."/>
            <person name="Teshima H."/>
            <person name="Detter J.C."/>
            <person name="Han C."/>
            <person name="Tapia R."/>
            <person name="Land M."/>
            <person name="Hauser L."/>
            <person name="Kyrpides N."/>
            <person name="Ivanova N."/>
            <person name="Pagani I."/>
            <person name="Dunn J."/>
            <person name="Taghavi S."/>
            <person name="Francis A."/>
            <person name="van der Lelie D."/>
            <person name="Woyke T."/>
        </authorList>
    </citation>
    <scope>NUCLEOTIDE SEQUENCE [LARGE SCALE GENOMIC DNA]</scope>
    <source>
        <strain evidence="1 2">BC1</strain>
    </source>
</reference>
<accession>R4K2R5</accession>
<dbReference type="PATRIC" id="fig|86416.3.peg.2526"/>
<gene>
    <name evidence="1" type="ORF">Clopa_2542</name>
</gene>
<protein>
    <submittedName>
        <fullName evidence="1">Uncharacterized protein</fullName>
    </submittedName>
</protein>
<keyword evidence="2" id="KW-1185">Reference proteome</keyword>
<sequence length="55" mass="6485">MNVGSIVKILDNNEWHNLYGVVKYIYKGIAYIFCVQYPTYLYVAKPENQIIIIEE</sequence>
<dbReference type="AlphaFoldDB" id="R4K2R5"/>
<dbReference type="RefSeq" id="WP_015615702.1">
    <property type="nucleotide sequence ID" value="NC_021182.1"/>
</dbReference>
<evidence type="ECO:0000313" key="1">
    <source>
        <dbReference type="EMBL" id="AGK97402.1"/>
    </source>
</evidence>
<organism evidence="1 2">
    <name type="scientific">Clostridium pasteurianum BC1</name>
    <dbReference type="NCBI Taxonomy" id="86416"/>
    <lineage>
        <taxon>Bacteria</taxon>
        <taxon>Bacillati</taxon>
        <taxon>Bacillota</taxon>
        <taxon>Clostridia</taxon>
        <taxon>Eubacteriales</taxon>
        <taxon>Clostridiaceae</taxon>
        <taxon>Clostridium</taxon>
    </lineage>
</organism>
<dbReference type="Proteomes" id="UP000013523">
    <property type="component" value="Chromosome"/>
</dbReference>